<protein>
    <submittedName>
        <fullName evidence="1">Uncharacterized protein</fullName>
    </submittedName>
</protein>
<keyword evidence="2" id="KW-1185">Reference proteome</keyword>
<sequence length="197" mass="22152">MLYGPHNYYHYCSTDKKPQHDKCPDSPDSWCSWQRAAASDELSIFKHDYQPLPEDVAVAIFPVFTDLSSKNLLERCVGGFNQNNNESYNQLIWKISSKIVPAGSKTVEIAAYIAAGTFYEGMASLLYYMQAMGITLGPNAHSYAEKEDEKRVNISNIRARASTRDGRMARRQHQLELLEAAEASEGLLYDPGIDDSM</sequence>
<dbReference type="EMBL" id="CAKOGL010000013">
    <property type="protein sequence ID" value="CAH2093525.1"/>
    <property type="molecule type" value="Genomic_DNA"/>
</dbReference>
<proteinExistence type="predicted"/>
<evidence type="ECO:0000313" key="1">
    <source>
        <dbReference type="EMBL" id="CAH2093525.1"/>
    </source>
</evidence>
<evidence type="ECO:0000313" key="2">
    <source>
        <dbReference type="Proteomes" id="UP001153954"/>
    </source>
</evidence>
<gene>
    <name evidence="1" type="ORF">EEDITHA_LOCUS9183</name>
</gene>
<dbReference type="AlphaFoldDB" id="A0AAU9U726"/>
<comment type="caution">
    <text evidence="1">The sequence shown here is derived from an EMBL/GenBank/DDBJ whole genome shotgun (WGS) entry which is preliminary data.</text>
</comment>
<name>A0AAU9U726_EUPED</name>
<dbReference type="Proteomes" id="UP001153954">
    <property type="component" value="Unassembled WGS sequence"/>
</dbReference>
<organism evidence="1 2">
    <name type="scientific">Euphydryas editha</name>
    <name type="common">Edith's checkerspot</name>
    <dbReference type="NCBI Taxonomy" id="104508"/>
    <lineage>
        <taxon>Eukaryota</taxon>
        <taxon>Metazoa</taxon>
        <taxon>Ecdysozoa</taxon>
        <taxon>Arthropoda</taxon>
        <taxon>Hexapoda</taxon>
        <taxon>Insecta</taxon>
        <taxon>Pterygota</taxon>
        <taxon>Neoptera</taxon>
        <taxon>Endopterygota</taxon>
        <taxon>Lepidoptera</taxon>
        <taxon>Glossata</taxon>
        <taxon>Ditrysia</taxon>
        <taxon>Papilionoidea</taxon>
        <taxon>Nymphalidae</taxon>
        <taxon>Nymphalinae</taxon>
        <taxon>Euphydryas</taxon>
    </lineage>
</organism>
<accession>A0AAU9U726</accession>
<reference evidence="1" key="1">
    <citation type="submission" date="2022-03" db="EMBL/GenBank/DDBJ databases">
        <authorList>
            <person name="Tunstrom K."/>
        </authorList>
    </citation>
    <scope>NUCLEOTIDE SEQUENCE</scope>
</reference>